<proteinExistence type="predicted"/>
<dbReference type="Gene3D" id="3.40.50.1010">
    <property type="entry name" value="5'-nuclease"/>
    <property type="match status" value="1"/>
</dbReference>
<reference evidence="2 3" key="1">
    <citation type="journal article" date="2012" name="J. Bacteriol.">
        <title>Draft Genome Sequence of Novosphingobium nitrogenifigens Y88T.</title>
        <authorList>
            <person name="Strabala T.J."/>
            <person name="Macdonald L."/>
            <person name="Liu V."/>
            <person name="Smit A.M."/>
        </authorList>
    </citation>
    <scope>NUCLEOTIDE SEQUENCE [LARGE SCALE GENOMIC DNA]</scope>
    <source>
        <strain evidence="2 3">DSM 19370</strain>
    </source>
</reference>
<dbReference type="HOGENOM" id="CLU_118482_0_2_5"/>
<dbReference type="InParanoid" id="F1ZDM5"/>
<feature type="domain" description="PIN" evidence="1">
    <location>
        <begin position="5"/>
        <end position="107"/>
    </location>
</feature>
<comment type="caution">
    <text evidence="2">The sequence shown here is derived from an EMBL/GenBank/DDBJ whole genome shotgun (WGS) entry which is preliminary data.</text>
</comment>
<gene>
    <name evidence="2" type="ORF">Y88_3701</name>
</gene>
<dbReference type="RefSeq" id="WP_008071509.1">
    <property type="nucleotide sequence ID" value="NZ_AQWK01000004.1"/>
</dbReference>
<sequence length="122" mass="13638">MNEAVFDRDILLDALHGLGGADAELTRFPRRFISRLTWIDMLTAALPDETARIEGFLSHFSVIDLSEDIARRAAMLRGDRWRLDLADAIVLASAQTSGRILVTRNIRAFPATMPGIRVPYTI</sequence>
<dbReference type="InterPro" id="IPR002716">
    <property type="entry name" value="PIN_dom"/>
</dbReference>
<accession>F1ZDM5</accession>
<evidence type="ECO:0000259" key="1">
    <source>
        <dbReference type="Pfam" id="PF01850"/>
    </source>
</evidence>
<name>F1ZDM5_9SPHN</name>
<dbReference type="eggNOG" id="COG1487">
    <property type="taxonomic scope" value="Bacteria"/>
</dbReference>
<organism evidence="2 3">
    <name type="scientific">Novosphingobium nitrogenifigens DSM 19370</name>
    <dbReference type="NCBI Taxonomy" id="983920"/>
    <lineage>
        <taxon>Bacteria</taxon>
        <taxon>Pseudomonadati</taxon>
        <taxon>Pseudomonadota</taxon>
        <taxon>Alphaproteobacteria</taxon>
        <taxon>Sphingomonadales</taxon>
        <taxon>Sphingomonadaceae</taxon>
        <taxon>Novosphingobium</taxon>
    </lineage>
</organism>
<dbReference type="EMBL" id="AEWJ01000065">
    <property type="protein sequence ID" value="EGD57391.1"/>
    <property type="molecule type" value="Genomic_DNA"/>
</dbReference>
<protein>
    <submittedName>
        <fullName evidence="2">PilT protein-like protein</fullName>
    </submittedName>
</protein>
<evidence type="ECO:0000313" key="2">
    <source>
        <dbReference type="EMBL" id="EGD57391.1"/>
    </source>
</evidence>
<dbReference type="STRING" id="983920.Y88_3701"/>
<dbReference type="AlphaFoldDB" id="F1ZDM5"/>
<evidence type="ECO:0000313" key="3">
    <source>
        <dbReference type="Proteomes" id="UP000004728"/>
    </source>
</evidence>
<dbReference type="Pfam" id="PF01850">
    <property type="entry name" value="PIN"/>
    <property type="match status" value="1"/>
</dbReference>
<dbReference type="Proteomes" id="UP000004728">
    <property type="component" value="Unassembled WGS sequence"/>
</dbReference>
<dbReference type="InterPro" id="IPR029060">
    <property type="entry name" value="PIN-like_dom_sf"/>
</dbReference>
<keyword evidence="3" id="KW-1185">Reference proteome</keyword>
<dbReference type="SUPFAM" id="SSF88723">
    <property type="entry name" value="PIN domain-like"/>
    <property type="match status" value="1"/>
</dbReference>
<dbReference type="OrthoDB" id="532510at2"/>